<comment type="caution">
    <text evidence="2">The sequence shown here is derived from an EMBL/GenBank/DDBJ whole genome shotgun (WGS) entry which is preliminary data.</text>
</comment>
<sequence length="197" mass="21085">MRRSGEEGCWTAQALDVVGWRRCCGQSGCAVPITLPPLPAVSSSSASVSPSTAAKAAFTASLFKSIHYPNEVVLARRGSPLLIGVKTDKKLKVDFVDIEFAGQDNDAKVDSLQPQSPGSMLAPPPVSRAGAPRRSSRRRKSVLCTLPDLRVHPPTPSLAFSTDREIFGARAATQEHMADIHRVRVVHIPVASSRPSP</sequence>
<dbReference type="AlphaFoldDB" id="A0AAD7D4R1"/>
<name>A0AAD7D4R1_MYCRO</name>
<gene>
    <name evidence="2" type="ORF">B0H17DRAFT_1206569</name>
</gene>
<keyword evidence="3" id="KW-1185">Reference proteome</keyword>
<proteinExistence type="predicted"/>
<reference evidence="2" key="1">
    <citation type="submission" date="2023-03" db="EMBL/GenBank/DDBJ databases">
        <title>Massive genome expansion in bonnet fungi (Mycena s.s.) driven by repeated elements and novel gene families across ecological guilds.</title>
        <authorList>
            <consortium name="Lawrence Berkeley National Laboratory"/>
            <person name="Harder C.B."/>
            <person name="Miyauchi S."/>
            <person name="Viragh M."/>
            <person name="Kuo A."/>
            <person name="Thoen E."/>
            <person name="Andreopoulos B."/>
            <person name="Lu D."/>
            <person name="Skrede I."/>
            <person name="Drula E."/>
            <person name="Henrissat B."/>
            <person name="Morin E."/>
            <person name="Kohler A."/>
            <person name="Barry K."/>
            <person name="LaButti K."/>
            <person name="Morin E."/>
            <person name="Salamov A."/>
            <person name="Lipzen A."/>
            <person name="Mereny Z."/>
            <person name="Hegedus B."/>
            <person name="Baldrian P."/>
            <person name="Stursova M."/>
            <person name="Weitz H."/>
            <person name="Taylor A."/>
            <person name="Grigoriev I.V."/>
            <person name="Nagy L.G."/>
            <person name="Martin F."/>
            <person name="Kauserud H."/>
        </authorList>
    </citation>
    <scope>NUCLEOTIDE SEQUENCE</scope>
    <source>
        <strain evidence="2">CBHHK067</strain>
    </source>
</reference>
<evidence type="ECO:0000313" key="3">
    <source>
        <dbReference type="Proteomes" id="UP001221757"/>
    </source>
</evidence>
<dbReference type="Proteomes" id="UP001221757">
    <property type="component" value="Unassembled WGS sequence"/>
</dbReference>
<dbReference type="EMBL" id="JARKIE010000131">
    <property type="protein sequence ID" value="KAJ7678794.1"/>
    <property type="molecule type" value="Genomic_DNA"/>
</dbReference>
<feature type="region of interest" description="Disordered" evidence="1">
    <location>
        <begin position="107"/>
        <end position="140"/>
    </location>
</feature>
<organism evidence="2 3">
    <name type="scientific">Mycena rosella</name>
    <name type="common">Pink bonnet</name>
    <name type="synonym">Agaricus rosellus</name>
    <dbReference type="NCBI Taxonomy" id="1033263"/>
    <lineage>
        <taxon>Eukaryota</taxon>
        <taxon>Fungi</taxon>
        <taxon>Dikarya</taxon>
        <taxon>Basidiomycota</taxon>
        <taxon>Agaricomycotina</taxon>
        <taxon>Agaricomycetes</taxon>
        <taxon>Agaricomycetidae</taxon>
        <taxon>Agaricales</taxon>
        <taxon>Marasmiineae</taxon>
        <taxon>Mycenaceae</taxon>
        <taxon>Mycena</taxon>
    </lineage>
</organism>
<evidence type="ECO:0000313" key="2">
    <source>
        <dbReference type="EMBL" id="KAJ7678794.1"/>
    </source>
</evidence>
<protein>
    <submittedName>
        <fullName evidence="2">Uncharacterized protein</fullName>
    </submittedName>
</protein>
<accession>A0AAD7D4R1</accession>
<evidence type="ECO:0000256" key="1">
    <source>
        <dbReference type="SAM" id="MobiDB-lite"/>
    </source>
</evidence>